<organism evidence="2 3">
    <name type="scientific">Bipolaris victoriae (strain FI3)</name>
    <name type="common">Victoria blight of oats agent</name>
    <name type="synonym">Cochliobolus victoriae</name>
    <dbReference type="NCBI Taxonomy" id="930091"/>
    <lineage>
        <taxon>Eukaryota</taxon>
        <taxon>Fungi</taxon>
        <taxon>Dikarya</taxon>
        <taxon>Ascomycota</taxon>
        <taxon>Pezizomycotina</taxon>
        <taxon>Dothideomycetes</taxon>
        <taxon>Pleosporomycetidae</taxon>
        <taxon>Pleosporales</taxon>
        <taxon>Pleosporineae</taxon>
        <taxon>Pleosporaceae</taxon>
        <taxon>Bipolaris</taxon>
    </lineage>
</organism>
<evidence type="ECO:0000256" key="1">
    <source>
        <dbReference type="SAM" id="MobiDB-lite"/>
    </source>
</evidence>
<protein>
    <submittedName>
        <fullName evidence="2">Uncharacterized protein</fullName>
    </submittedName>
</protein>
<accession>W7ER72</accession>
<name>W7ER72_BIPV3</name>
<dbReference type="HOGENOM" id="CLU_2305591_0_0_1"/>
<dbReference type="GeneID" id="26254993"/>
<feature type="compositionally biased region" description="Low complexity" evidence="1">
    <location>
        <begin position="32"/>
        <end position="47"/>
    </location>
</feature>
<feature type="region of interest" description="Disordered" evidence="1">
    <location>
        <begin position="32"/>
        <end position="105"/>
    </location>
</feature>
<feature type="compositionally biased region" description="Polar residues" evidence="1">
    <location>
        <begin position="96"/>
        <end position="105"/>
    </location>
</feature>
<dbReference type="RefSeq" id="XP_014562591.1">
    <property type="nucleotide sequence ID" value="XM_014707105.1"/>
</dbReference>
<evidence type="ECO:0000313" key="2">
    <source>
        <dbReference type="EMBL" id="EUN32918.1"/>
    </source>
</evidence>
<gene>
    <name evidence="2" type="ORF">COCVIDRAFT_32437</name>
</gene>
<dbReference type="AlphaFoldDB" id="W7ER72"/>
<dbReference type="Proteomes" id="UP000054337">
    <property type="component" value="Unassembled WGS sequence"/>
</dbReference>
<proteinExistence type="predicted"/>
<evidence type="ECO:0000313" key="3">
    <source>
        <dbReference type="Proteomes" id="UP000054337"/>
    </source>
</evidence>
<keyword evidence="3" id="KW-1185">Reference proteome</keyword>
<reference evidence="2 3" key="1">
    <citation type="journal article" date="2013" name="PLoS Genet.">
        <title>Comparative genome structure, secondary metabolite, and effector coding capacity across Cochliobolus pathogens.</title>
        <authorList>
            <person name="Condon B.J."/>
            <person name="Leng Y."/>
            <person name="Wu D."/>
            <person name="Bushley K.E."/>
            <person name="Ohm R.A."/>
            <person name="Otillar R."/>
            <person name="Martin J."/>
            <person name="Schackwitz W."/>
            <person name="Grimwood J."/>
            <person name="MohdZainudin N."/>
            <person name="Xue C."/>
            <person name="Wang R."/>
            <person name="Manning V.A."/>
            <person name="Dhillon B."/>
            <person name="Tu Z.J."/>
            <person name="Steffenson B.J."/>
            <person name="Salamov A."/>
            <person name="Sun H."/>
            <person name="Lowry S."/>
            <person name="LaButti K."/>
            <person name="Han J."/>
            <person name="Copeland A."/>
            <person name="Lindquist E."/>
            <person name="Barry K."/>
            <person name="Schmutz J."/>
            <person name="Baker S.E."/>
            <person name="Ciuffetti L.M."/>
            <person name="Grigoriev I.V."/>
            <person name="Zhong S."/>
            <person name="Turgeon B.G."/>
        </authorList>
    </citation>
    <scope>NUCLEOTIDE SEQUENCE [LARGE SCALE GENOMIC DNA]</scope>
    <source>
        <strain evidence="2 3">FI3</strain>
    </source>
</reference>
<dbReference type="OrthoDB" id="3693228at2759"/>
<sequence length="105" mass="10872">MTVPEPSEAVKLRATHVELEAHGRYDVDSVVDSKASWSLSSSSSPQSPEIGRASRARQLTGAATNPPGCLQPDLAAISQGAAIGSRPSDEMLLRPSGSNSGTKAE</sequence>
<dbReference type="EMBL" id="KI968691">
    <property type="protein sequence ID" value="EUN32918.1"/>
    <property type="molecule type" value="Genomic_DNA"/>
</dbReference>